<dbReference type="GeneID" id="82887181"/>
<evidence type="ECO:0000256" key="3">
    <source>
        <dbReference type="ARBA" id="ARBA00022630"/>
    </source>
</evidence>
<evidence type="ECO:0000313" key="10">
    <source>
        <dbReference type="Proteomes" id="UP000182498"/>
    </source>
</evidence>
<dbReference type="Proteomes" id="UP000182498">
    <property type="component" value="Unassembled WGS sequence"/>
</dbReference>
<dbReference type="GO" id="GO:0050660">
    <property type="term" value="F:flavin adenine dinucleotide binding"/>
    <property type="evidence" value="ECO:0007669"/>
    <property type="project" value="InterPro"/>
</dbReference>
<keyword evidence="4" id="KW-0274">FAD</keyword>
<comment type="cofactor">
    <cofactor evidence="1">
        <name>FAD</name>
        <dbReference type="ChEBI" id="CHEBI:57692"/>
    </cofactor>
</comment>
<dbReference type="Proteomes" id="UP000319986">
    <property type="component" value="Unassembled WGS sequence"/>
</dbReference>
<dbReference type="Gene3D" id="1.10.540.10">
    <property type="entry name" value="Acyl-CoA dehydrogenase/oxidase, N-terminal domain"/>
    <property type="match status" value="1"/>
</dbReference>
<dbReference type="InterPro" id="IPR036250">
    <property type="entry name" value="AcylCo_DH-like_C"/>
</dbReference>
<keyword evidence="5" id="KW-0560">Oxidoreductase</keyword>
<dbReference type="OrthoDB" id="7328575at2"/>
<evidence type="ECO:0000256" key="5">
    <source>
        <dbReference type="ARBA" id="ARBA00023002"/>
    </source>
</evidence>
<feature type="domain" description="Acyl-CoA dehydrogenase/oxidase N-terminal" evidence="7">
    <location>
        <begin position="6"/>
        <end position="119"/>
    </location>
</feature>
<comment type="similarity">
    <text evidence="2">Belongs to the acyl-CoA dehydrogenase family.</text>
</comment>
<dbReference type="InterPro" id="IPR009075">
    <property type="entry name" value="AcylCo_DH/oxidase_C"/>
</dbReference>
<evidence type="ECO:0000313" key="11">
    <source>
        <dbReference type="Proteomes" id="UP000319986"/>
    </source>
</evidence>
<evidence type="ECO:0000259" key="6">
    <source>
        <dbReference type="Pfam" id="PF00441"/>
    </source>
</evidence>
<dbReference type="InterPro" id="IPR037069">
    <property type="entry name" value="AcylCoA_DH/ox_N_sf"/>
</dbReference>
<dbReference type="InterPro" id="IPR009100">
    <property type="entry name" value="AcylCoA_DH/oxidase_NM_dom_sf"/>
</dbReference>
<protein>
    <submittedName>
        <fullName evidence="8 9">Acyl-CoA dehydrogenase</fullName>
    </submittedName>
</protein>
<dbReference type="InterPro" id="IPR013786">
    <property type="entry name" value="AcylCoA_DH/ox_N"/>
</dbReference>
<keyword evidence="10" id="KW-1185">Reference proteome</keyword>
<accession>A0A110BGE2</accession>
<reference evidence="10" key="2">
    <citation type="submission" date="2015-11" db="EMBL/GenBank/DDBJ databases">
        <authorList>
            <person name="Dugat-Bony E."/>
        </authorList>
    </citation>
    <scope>NUCLEOTIDE SEQUENCE [LARGE SCALE GENOMIC DNA]</scope>
    <source>
        <strain evidence="10">Mu292</strain>
    </source>
</reference>
<dbReference type="Pfam" id="PF00441">
    <property type="entry name" value="Acyl-CoA_dh_1"/>
    <property type="match status" value="1"/>
</dbReference>
<dbReference type="EMBL" id="BJNT01000007">
    <property type="protein sequence ID" value="GEC85725.1"/>
    <property type="molecule type" value="Genomic_DNA"/>
</dbReference>
<dbReference type="SUPFAM" id="SSF56645">
    <property type="entry name" value="Acyl-CoA dehydrogenase NM domain-like"/>
    <property type="match status" value="1"/>
</dbReference>
<gene>
    <name evidence="9" type="ORF">CVA01_10390</name>
    <name evidence="8" type="ORF">CVAR292_00551</name>
</gene>
<feature type="domain" description="Acyl-CoA dehydrogenase/oxidase C-terminal" evidence="6">
    <location>
        <begin position="225"/>
        <end position="366"/>
    </location>
</feature>
<evidence type="ECO:0000256" key="4">
    <source>
        <dbReference type="ARBA" id="ARBA00022827"/>
    </source>
</evidence>
<dbReference type="PANTHER" id="PTHR43884">
    <property type="entry name" value="ACYL-COA DEHYDROGENASE"/>
    <property type="match status" value="1"/>
</dbReference>
<dbReference type="EMBL" id="FAUH01000003">
    <property type="protein sequence ID" value="CUU65233.1"/>
    <property type="molecule type" value="Genomic_DNA"/>
</dbReference>
<dbReference type="Pfam" id="PF02771">
    <property type="entry name" value="Acyl-CoA_dh_N"/>
    <property type="match status" value="1"/>
</dbReference>
<dbReference type="RefSeq" id="WP_073883531.1">
    <property type="nucleotide sequence ID" value="NZ_BJNT01000007.1"/>
</dbReference>
<keyword evidence="3" id="KW-0285">Flavoprotein</keyword>
<organism evidence="8 10">
    <name type="scientific">Corynebacterium variabile</name>
    <dbReference type="NCBI Taxonomy" id="1727"/>
    <lineage>
        <taxon>Bacteria</taxon>
        <taxon>Bacillati</taxon>
        <taxon>Actinomycetota</taxon>
        <taxon>Actinomycetes</taxon>
        <taxon>Mycobacteriales</taxon>
        <taxon>Corynebacteriaceae</taxon>
        <taxon>Corynebacterium</taxon>
    </lineage>
</organism>
<dbReference type="Gene3D" id="2.40.110.10">
    <property type="entry name" value="Butyryl-CoA Dehydrogenase, subunit A, domain 2"/>
    <property type="match status" value="1"/>
</dbReference>
<evidence type="ECO:0000256" key="2">
    <source>
        <dbReference type="ARBA" id="ARBA00009347"/>
    </source>
</evidence>
<evidence type="ECO:0000259" key="7">
    <source>
        <dbReference type="Pfam" id="PF02771"/>
    </source>
</evidence>
<dbReference type="InterPro" id="IPR046373">
    <property type="entry name" value="Acyl-CoA_Oxase/DH_mid-dom_sf"/>
</dbReference>
<dbReference type="SUPFAM" id="SSF47203">
    <property type="entry name" value="Acyl-CoA dehydrogenase C-terminal domain-like"/>
    <property type="match status" value="1"/>
</dbReference>
<name>A0A110BGE2_9CORY</name>
<sequence length="392" mass="40539">MDLSLNDEQLMLADAVRDLFSDSEGDPTAGGDSPEVALEFRRDMWTQGAELGLTALPVAEDYDGAGAGITDIWAATHALGTLCAPEPLTDAAHVPSWIIADLGTAEQKADLLARISVGEAIVPLAHAEAGTGWTSDRTATVTDGALTGTKTAVVVPDAADAFLVTAVADGEPGVFLVAADAAGVTVDVHRNAEWVRTGTVTFEGASAERLGNADAATVTASLRRATALGRIAHGARAVGLMETALKTTVEYLKVRKQFGVTINKFQALTHRAAQMYSDVELARSTSLWATAVAEAFPGTVDTLSAEDLDTLTGTALDAHNFLSGQARTIAQEAIQLHGGIGVTYEAGISHYAAALTGFRQIYGGELEARSAGEAAEAVSTAPSALLDNALIP</sequence>
<reference evidence="9 11" key="3">
    <citation type="submission" date="2019-06" db="EMBL/GenBank/DDBJ databases">
        <title>Whole genome shotgun sequence of Corynebacterium variabile NBRC 15286.</title>
        <authorList>
            <person name="Hosoyama A."/>
            <person name="Uohara A."/>
            <person name="Ohji S."/>
            <person name="Ichikawa N."/>
        </authorList>
    </citation>
    <scope>NUCLEOTIDE SEQUENCE [LARGE SCALE GENOMIC DNA]</scope>
    <source>
        <strain evidence="9 11">NBRC 15286</strain>
    </source>
</reference>
<dbReference type="AlphaFoldDB" id="A0A110BGE2"/>
<evidence type="ECO:0000313" key="9">
    <source>
        <dbReference type="EMBL" id="GEC85725.1"/>
    </source>
</evidence>
<dbReference type="PANTHER" id="PTHR43884:SF20">
    <property type="entry name" value="ACYL-COA DEHYDROGENASE FADE28"/>
    <property type="match status" value="1"/>
</dbReference>
<dbReference type="GO" id="GO:0003995">
    <property type="term" value="F:acyl-CoA dehydrogenase activity"/>
    <property type="evidence" value="ECO:0007669"/>
    <property type="project" value="TreeGrafter"/>
</dbReference>
<evidence type="ECO:0000313" key="8">
    <source>
        <dbReference type="EMBL" id="CUU65233.1"/>
    </source>
</evidence>
<dbReference type="Gene3D" id="1.20.140.10">
    <property type="entry name" value="Butyryl-CoA Dehydrogenase, subunit A, domain 3"/>
    <property type="match status" value="1"/>
</dbReference>
<reference evidence="8" key="1">
    <citation type="submission" date="2015-11" db="EMBL/GenBank/DDBJ databases">
        <authorList>
            <person name="Zhang Y."/>
            <person name="Guo Z."/>
        </authorList>
    </citation>
    <scope>NUCLEOTIDE SEQUENCE [LARGE SCALE GENOMIC DNA]</scope>
    <source>
        <strain evidence="8">Mu292</strain>
    </source>
</reference>
<proteinExistence type="inferred from homology"/>
<evidence type="ECO:0000256" key="1">
    <source>
        <dbReference type="ARBA" id="ARBA00001974"/>
    </source>
</evidence>